<keyword evidence="2" id="KW-1133">Transmembrane helix</keyword>
<dbReference type="Proteomes" id="UP000708208">
    <property type="component" value="Unassembled WGS sequence"/>
</dbReference>
<reference evidence="3" key="1">
    <citation type="submission" date="2021-06" db="EMBL/GenBank/DDBJ databases">
        <authorList>
            <person name="Hodson N. C."/>
            <person name="Mongue J. A."/>
            <person name="Jaron S. K."/>
        </authorList>
    </citation>
    <scope>NUCLEOTIDE SEQUENCE</scope>
</reference>
<dbReference type="EMBL" id="CAJVCH010379924">
    <property type="protein sequence ID" value="CAG7816862.1"/>
    <property type="molecule type" value="Genomic_DNA"/>
</dbReference>
<comment type="caution">
    <text evidence="3">The sequence shown here is derived from an EMBL/GenBank/DDBJ whole genome shotgun (WGS) entry which is preliminary data.</text>
</comment>
<organism evidence="3 4">
    <name type="scientific">Allacma fusca</name>
    <dbReference type="NCBI Taxonomy" id="39272"/>
    <lineage>
        <taxon>Eukaryota</taxon>
        <taxon>Metazoa</taxon>
        <taxon>Ecdysozoa</taxon>
        <taxon>Arthropoda</taxon>
        <taxon>Hexapoda</taxon>
        <taxon>Collembola</taxon>
        <taxon>Symphypleona</taxon>
        <taxon>Sminthuridae</taxon>
        <taxon>Allacma</taxon>
    </lineage>
</organism>
<feature type="transmembrane region" description="Helical" evidence="2">
    <location>
        <begin position="289"/>
        <end position="311"/>
    </location>
</feature>
<name>A0A8J2KI72_9HEXA</name>
<keyword evidence="2" id="KW-0812">Transmembrane</keyword>
<dbReference type="AlphaFoldDB" id="A0A8J2KI72"/>
<accession>A0A8J2KI72</accession>
<feature type="transmembrane region" description="Helical" evidence="2">
    <location>
        <begin position="117"/>
        <end position="142"/>
    </location>
</feature>
<evidence type="ECO:0000313" key="3">
    <source>
        <dbReference type="EMBL" id="CAG7816862.1"/>
    </source>
</evidence>
<keyword evidence="2" id="KW-0472">Membrane</keyword>
<feature type="transmembrane region" description="Helical" evidence="2">
    <location>
        <begin position="43"/>
        <end position="64"/>
    </location>
</feature>
<proteinExistence type="predicted"/>
<evidence type="ECO:0000256" key="2">
    <source>
        <dbReference type="SAM" id="Phobius"/>
    </source>
</evidence>
<feature type="transmembrane region" description="Helical" evidence="2">
    <location>
        <begin position="13"/>
        <end position="31"/>
    </location>
</feature>
<keyword evidence="4" id="KW-1185">Reference proteome</keyword>
<feature type="transmembrane region" description="Helical" evidence="2">
    <location>
        <begin position="323"/>
        <end position="342"/>
    </location>
</feature>
<feature type="transmembrane region" description="Helical" evidence="2">
    <location>
        <begin position="222"/>
        <end position="241"/>
    </location>
</feature>
<gene>
    <name evidence="3" type="ORF">AFUS01_LOCUS27456</name>
</gene>
<evidence type="ECO:0000313" key="4">
    <source>
        <dbReference type="Proteomes" id="UP000708208"/>
    </source>
</evidence>
<feature type="region of interest" description="Disordered" evidence="1">
    <location>
        <begin position="160"/>
        <end position="182"/>
    </location>
</feature>
<feature type="transmembrane region" description="Helical" evidence="2">
    <location>
        <begin position="253"/>
        <end position="277"/>
    </location>
</feature>
<feature type="region of interest" description="Disordered" evidence="1">
    <location>
        <begin position="366"/>
        <end position="393"/>
    </location>
</feature>
<protein>
    <submittedName>
        <fullName evidence="3">Uncharacterized protein</fullName>
    </submittedName>
</protein>
<sequence length="393" mass="43393">MSNKNSVFHKYNGFLRLSSVVLGLIAVGLTLSKFRKTELHELIYLATLGFCSVISLLHFCIIFLTPCSPSGKCFKIVDFIFHFCGGILLLVSSVLMLQVATKKGKILDYRFQDTKVVLVRATAGIFGLQNSLLYFILAYLTITQKQLVYCQRLPKKKKTDAEAVNNNGNNPPGSQPVTTPSLNANDGDAPSIDLTAAAKVNKTPIRFFVDRFTWRRLVVDEILEARVLTLIFGITNVVLLADSYQAHYEVEEYFFSMVIICCCLTVLSQAFYAFGIVNLEESTCTLVDIIIQFISSANLLAGGTVMLGSVIENNSYGYQHKSIERTAAALLGIFNGLLYSYIGTNVKRSYFTSRLGSSVTCFESLPPSSSRNKESTPNVENVLEDPKSGCAMT</sequence>
<evidence type="ECO:0000256" key="1">
    <source>
        <dbReference type="SAM" id="MobiDB-lite"/>
    </source>
</evidence>
<feature type="compositionally biased region" description="Polar residues" evidence="1">
    <location>
        <begin position="366"/>
        <end position="379"/>
    </location>
</feature>
<feature type="transmembrane region" description="Helical" evidence="2">
    <location>
        <begin position="76"/>
        <end position="97"/>
    </location>
</feature>